<name>A0A8H7QXY4_9FUNG</name>
<feature type="transmembrane region" description="Helical" evidence="1">
    <location>
        <begin position="38"/>
        <end position="56"/>
    </location>
</feature>
<dbReference type="AlphaFoldDB" id="A0A8H7QXY4"/>
<dbReference type="EMBL" id="JAEPRD010000084">
    <property type="protein sequence ID" value="KAG2200382.1"/>
    <property type="molecule type" value="Genomic_DNA"/>
</dbReference>
<protein>
    <submittedName>
        <fullName evidence="2">Uncharacterized protein</fullName>
    </submittedName>
</protein>
<keyword evidence="1" id="KW-0812">Transmembrane</keyword>
<organism evidence="2 3">
    <name type="scientific">Mucor saturninus</name>
    <dbReference type="NCBI Taxonomy" id="64648"/>
    <lineage>
        <taxon>Eukaryota</taxon>
        <taxon>Fungi</taxon>
        <taxon>Fungi incertae sedis</taxon>
        <taxon>Mucoromycota</taxon>
        <taxon>Mucoromycotina</taxon>
        <taxon>Mucoromycetes</taxon>
        <taxon>Mucorales</taxon>
        <taxon>Mucorineae</taxon>
        <taxon>Mucoraceae</taxon>
        <taxon>Mucor</taxon>
    </lineage>
</organism>
<evidence type="ECO:0000313" key="2">
    <source>
        <dbReference type="EMBL" id="KAG2200382.1"/>
    </source>
</evidence>
<sequence length="537" mass="60490">MTSVSEDKQDFEKDADLKSVESSSTLEDESGSIGTFDFYIWTIIPAIGIIFCFIHSEQERLWTWKGDTASEAQSLKSKVVVSIISTVISGCVLATLMKTISSISYTVIKSQGAHFSHLVTVIGGHSPGHLPMLIAGKRWLSIILIIMILIIGAVIKQLTFISMGVSYVSSGNETASFSVRNYSTCIATNSTSKIYGLFPTLAMDTFNSIRNPNTSYTNEYYDRSIPAGLIGESIFQRELPYANVSCRLIKYKNNYNRTGPLILGVPTSLSPLYELSWAGSMTMPYQDYYGVSLPKNSINCSIYLGHATALTKCNKTLCNTERVSNITSYSKEDYNGGFVSLLYKMFNITQPGGSTYRNSLMTWIEGGNWTEIYAMEKRIPGENKQVITSRLEILGTVAARILCDYNNLDVGEEHPISYTTFQTYFQPFHFYIYGILWRWPFWMLAGFILVLWLASMVSLRITPESRVISVEWLLSQYLMRERLSYVSGSQLVKAHKGSIFRVVDSKEDAEIGSIVISKINPYDSKSRINILHKRRYR</sequence>
<proteinExistence type="predicted"/>
<evidence type="ECO:0000313" key="3">
    <source>
        <dbReference type="Proteomes" id="UP000603453"/>
    </source>
</evidence>
<comment type="caution">
    <text evidence="2">The sequence shown here is derived from an EMBL/GenBank/DDBJ whole genome shotgun (WGS) entry which is preliminary data.</text>
</comment>
<dbReference type="Proteomes" id="UP000603453">
    <property type="component" value="Unassembled WGS sequence"/>
</dbReference>
<evidence type="ECO:0000256" key="1">
    <source>
        <dbReference type="SAM" id="Phobius"/>
    </source>
</evidence>
<feature type="transmembrane region" description="Helical" evidence="1">
    <location>
        <begin position="139"/>
        <end position="155"/>
    </location>
</feature>
<keyword evidence="1" id="KW-0472">Membrane</keyword>
<keyword evidence="3" id="KW-1185">Reference proteome</keyword>
<reference evidence="2" key="1">
    <citation type="submission" date="2020-12" db="EMBL/GenBank/DDBJ databases">
        <title>Metabolic potential, ecology and presence of endohyphal bacteria is reflected in genomic diversity of Mucoromycotina.</title>
        <authorList>
            <person name="Muszewska A."/>
            <person name="Okrasinska A."/>
            <person name="Steczkiewicz K."/>
            <person name="Drgas O."/>
            <person name="Orlowska M."/>
            <person name="Perlinska-Lenart U."/>
            <person name="Aleksandrzak-Piekarczyk T."/>
            <person name="Szatraj K."/>
            <person name="Zielenkiewicz U."/>
            <person name="Pilsyk S."/>
            <person name="Malc E."/>
            <person name="Mieczkowski P."/>
            <person name="Kruszewska J.S."/>
            <person name="Biernat P."/>
            <person name="Pawlowska J."/>
        </authorList>
    </citation>
    <scope>NUCLEOTIDE SEQUENCE</scope>
    <source>
        <strain evidence="2">WA0000017839</strain>
    </source>
</reference>
<gene>
    <name evidence="2" type="ORF">INT47_002296</name>
</gene>
<accession>A0A8H7QXY4</accession>
<feature type="transmembrane region" description="Helical" evidence="1">
    <location>
        <begin position="439"/>
        <end position="459"/>
    </location>
</feature>
<keyword evidence="1" id="KW-1133">Transmembrane helix</keyword>